<comment type="similarity">
    <text evidence="3">Belongs to the peroxisomal targeting signal receptor family.</text>
</comment>
<protein>
    <recommendedName>
        <fullName evidence="11">Peroxin-5</fullName>
    </recommendedName>
</protein>
<evidence type="ECO:0000313" key="10">
    <source>
        <dbReference type="Proteomes" id="UP000541444"/>
    </source>
</evidence>
<accession>A0A7J7MLC4</accession>
<keyword evidence="6 8" id="KW-0802">TPR repeat</keyword>
<feature type="repeat" description="TPR" evidence="8">
    <location>
        <begin position="612"/>
        <end position="645"/>
    </location>
</feature>
<dbReference type="Gene3D" id="1.25.40.10">
    <property type="entry name" value="Tetratricopeptide repeat domain"/>
    <property type="match status" value="1"/>
</dbReference>
<dbReference type="GO" id="GO:0005052">
    <property type="term" value="F:peroxisome matrix targeting signal-1 binding"/>
    <property type="evidence" value="ECO:0007669"/>
    <property type="project" value="TreeGrafter"/>
</dbReference>
<dbReference type="AlphaFoldDB" id="A0A7J7MLC4"/>
<comment type="caution">
    <text evidence="9">The sequence shown here is derived from an EMBL/GenBank/DDBJ whole genome shotgun (WGS) entry which is preliminary data.</text>
</comment>
<dbReference type="PROSITE" id="PS50005">
    <property type="entry name" value="TPR"/>
    <property type="match status" value="4"/>
</dbReference>
<dbReference type="Pfam" id="PF13432">
    <property type="entry name" value="TPR_16"/>
    <property type="match status" value="1"/>
</dbReference>
<feature type="repeat" description="TPR" evidence="8">
    <location>
        <begin position="680"/>
        <end position="713"/>
    </location>
</feature>
<dbReference type="OrthoDB" id="10006023at2759"/>
<sequence length="750" mass="83347">MAMRDLVTGGAACAVPGSSSSSSNPLGALASSLLGSSSKTQERLNELPGVTATTITGPDGGLYRSGGVDGQLSTLPGSEYDQQLQFHHPNAQHSQFLQGFRSGDQSGGFAEAWDDIQRPQFGEFDGRVGPPRVQPTWDGPPQRVLSTFLHSFVESSRAGIPLRPAMLPALGLSQGDKQCIRDRSTIMARHFFADKSDEFINSQVNTLLHSLDIDNDLRAKGQLPGRFREMEEYWNESQGPLRAGSAHAGDAWVAEYNQHVSSRTDPEAWAHSFEQQHGTNGWASEYQQEQSQMVSMSQIRGADLSNMAAREQTRMLAHTLAQNNDPKFQNSKFLQFVSKMSSGELIIDDNQVKPAGVSGEWANEYQQQYKGATSSWANQFVQEELSHGTDRWVNEFTTDPEQHGLVDNQWVNEFSKLNVQDWAEEFEHQVGNGVLGENSADNWANAYDEFLNEEVATKQRSDASRGVYVFSDMNPYVGHPNPLKEGQELFRRGLLSEAVLALEAEVLKNPDNAEGWRLLGITHAENDDDQQAIASMMRAQDVDPKNLEVLLALGVSHTNELEQAAALKYLYGWLQNHPKYGTIAPPERSNSLYYADVARLFNEAAQISPDDADVHIVLGVLYNLSREYDKAIGSFQTALKLKPRDYSLWNKLGATQANSVQSAEAISAYQQALDLKPNYVRAWANMGISFANQGLYEESIRYYVRALAMNPKADNAWQYLRISLSCASRNDMVEACDSRNLDVLQKEFPL</sequence>
<evidence type="ECO:0000313" key="9">
    <source>
        <dbReference type="EMBL" id="KAF6155570.1"/>
    </source>
</evidence>
<name>A0A7J7MLC4_9MAGN</name>
<keyword evidence="7" id="KW-0576">Peroxisome</keyword>
<feature type="repeat" description="TPR" evidence="8">
    <location>
        <begin position="513"/>
        <end position="546"/>
    </location>
</feature>
<keyword evidence="10" id="KW-1185">Reference proteome</keyword>
<evidence type="ECO:0000256" key="4">
    <source>
        <dbReference type="ARBA" id="ARBA00022490"/>
    </source>
</evidence>
<evidence type="ECO:0000256" key="2">
    <source>
        <dbReference type="ARBA" id="ARBA00004496"/>
    </source>
</evidence>
<dbReference type="PROSITE" id="PS50293">
    <property type="entry name" value="TPR_REGION"/>
    <property type="match status" value="2"/>
</dbReference>
<dbReference type="GO" id="GO:0016560">
    <property type="term" value="P:protein import into peroxisome matrix, docking"/>
    <property type="evidence" value="ECO:0007669"/>
    <property type="project" value="TreeGrafter"/>
</dbReference>
<dbReference type="InterPro" id="IPR024111">
    <property type="entry name" value="PEX5/PEX5L"/>
</dbReference>
<reference evidence="9 10" key="1">
    <citation type="journal article" date="2020" name="IScience">
        <title>Genome Sequencing of the Endangered Kingdonia uniflora (Circaeasteraceae, Ranunculales) Reveals Potential Mechanisms of Evolutionary Specialization.</title>
        <authorList>
            <person name="Sun Y."/>
            <person name="Deng T."/>
            <person name="Zhang A."/>
            <person name="Moore M.J."/>
            <person name="Landis J.B."/>
            <person name="Lin N."/>
            <person name="Zhang H."/>
            <person name="Zhang X."/>
            <person name="Huang J."/>
            <person name="Zhang X."/>
            <person name="Sun H."/>
            <person name="Wang H."/>
        </authorList>
    </citation>
    <scope>NUCLEOTIDE SEQUENCE [LARGE SCALE GENOMIC DNA]</scope>
    <source>
        <strain evidence="9">TB1705</strain>
        <tissue evidence="9">Leaf</tissue>
    </source>
</reference>
<comment type="subcellular location">
    <subcellularLocation>
        <location evidence="2">Cytoplasm</location>
    </subcellularLocation>
    <subcellularLocation>
        <location evidence="1">Peroxisome</location>
    </subcellularLocation>
</comment>
<evidence type="ECO:0000256" key="5">
    <source>
        <dbReference type="ARBA" id="ARBA00022737"/>
    </source>
</evidence>
<dbReference type="PANTHER" id="PTHR10130">
    <property type="entry name" value="PEROXISOMAL TARGETING SIGNAL 1 RECEPTOR PEX5"/>
    <property type="match status" value="1"/>
</dbReference>
<evidence type="ECO:0000256" key="1">
    <source>
        <dbReference type="ARBA" id="ARBA00004275"/>
    </source>
</evidence>
<dbReference type="Proteomes" id="UP000541444">
    <property type="component" value="Unassembled WGS sequence"/>
</dbReference>
<evidence type="ECO:0000256" key="6">
    <source>
        <dbReference type="ARBA" id="ARBA00022803"/>
    </source>
</evidence>
<evidence type="ECO:0000256" key="7">
    <source>
        <dbReference type="ARBA" id="ARBA00023140"/>
    </source>
</evidence>
<gene>
    <name evidence="9" type="ORF">GIB67_004564</name>
</gene>
<dbReference type="GO" id="GO:0005778">
    <property type="term" value="C:peroxisomal membrane"/>
    <property type="evidence" value="ECO:0007669"/>
    <property type="project" value="TreeGrafter"/>
</dbReference>
<keyword evidence="4" id="KW-0963">Cytoplasm</keyword>
<dbReference type="InterPro" id="IPR011990">
    <property type="entry name" value="TPR-like_helical_dom_sf"/>
</dbReference>
<dbReference type="InterPro" id="IPR019734">
    <property type="entry name" value="TPR_rpt"/>
</dbReference>
<dbReference type="FunFam" id="1.25.40.10:FF:000110">
    <property type="entry name" value="Peroxisome biogenesis protein 5"/>
    <property type="match status" value="1"/>
</dbReference>
<dbReference type="GO" id="GO:0005829">
    <property type="term" value="C:cytosol"/>
    <property type="evidence" value="ECO:0007669"/>
    <property type="project" value="TreeGrafter"/>
</dbReference>
<dbReference type="PANTHER" id="PTHR10130:SF0">
    <property type="entry name" value="GH08708P"/>
    <property type="match status" value="1"/>
</dbReference>
<dbReference type="SUPFAM" id="SSF48452">
    <property type="entry name" value="TPR-like"/>
    <property type="match status" value="1"/>
</dbReference>
<evidence type="ECO:0000256" key="3">
    <source>
        <dbReference type="ARBA" id="ARBA00005348"/>
    </source>
</evidence>
<evidence type="ECO:0000256" key="8">
    <source>
        <dbReference type="PROSITE-ProRule" id="PRU00339"/>
    </source>
</evidence>
<evidence type="ECO:0008006" key="11">
    <source>
        <dbReference type="Google" id="ProtNLM"/>
    </source>
</evidence>
<dbReference type="EMBL" id="JACGCM010001419">
    <property type="protein sequence ID" value="KAF6155570.1"/>
    <property type="molecule type" value="Genomic_DNA"/>
</dbReference>
<feature type="repeat" description="TPR" evidence="8">
    <location>
        <begin position="646"/>
        <end position="679"/>
    </location>
</feature>
<dbReference type="SMART" id="SM00028">
    <property type="entry name" value="TPR"/>
    <property type="match status" value="4"/>
</dbReference>
<keyword evidence="5" id="KW-0677">Repeat</keyword>
<organism evidence="9 10">
    <name type="scientific">Kingdonia uniflora</name>
    <dbReference type="NCBI Taxonomy" id="39325"/>
    <lineage>
        <taxon>Eukaryota</taxon>
        <taxon>Viridiplantae</taxon>
        <taxon>Streptophyta</taxon>
        <taxon>Embryophyta</taxon>
        <taxon>Tracheophyta</taxon>
        <taxon>Spermatophyta</taxon>
        <taxon>Magnoliopsida</taxon>
        <taxon>Ranunculales</taxon>
        <taxon>Circaeasteraceae</taxon>
        <taxon>Kingdonia</taxon>
    </lineage>
</organism>
<dbReference type="Pfam" id="PF13414">
    <property type="entry name" value="TPR_11"/>
    <property type="match status" value="1"/>
</dbReference>
<proteinExistence type="inferred from homology"/>